<dbReference type="GeneTree" id="ENSGT01030000234571"/>
<dbReference type="InterPro" id="IPR036028">
    <property type="entry name" value="SH3-like_dom_sf"/>
</dbReference>
<dbReference type="SMART" id="SM00325">
    <property type="entry name" value="RhoGEF"/>
    <property type="match status" value="1"/>
</dbReference>
<dbReference type="eggNOG" id="KOG3523">
    <property type="taxonomic scope" value="Eukaryota"/>
</dbReference>
<name>H3AJJ8_LATCH</name>
<dbReference type="FunFam" id="1.20.900.10:FF:000007">
    <property type="entry name" value="rho guanine nucleotide exchange factor 19"/>
    <property type="match status" value="1"/>
</dbReference>
<protein>
    <submittedName>
        <fullName evidence="6">Rho guanine nucleotide exchange factor 15b</fullName>
    </submittedName>
</protein>
<dbReference type="SUPFAM" id="SSF50044">
    <property type="entry name" value="SH3-domain"/>
    <property type="match status" value="1"/>
</dbReference>
<keyword evidence="7" id="KW-1185">Reference proteome</keyword>
<dbReference type="InterPro" id="IPR001452">
    <property type="entry name" value="SH3_domain"/>
</dbReference>
<dbReference type="GO" id="GO:0005085">
    <property type="term" value="F:guanyl-nucleotide exchange factor activity"/>
    <property type="evidence" value="ECO:0007669"/>
    <property type="project" value="UniProtKB-KW"/>
</dbReference>
<dbReference type="Bgee" id="ENSLACG00000008659">
    <property type="expression patterns" value="Expressed in muscle tissue and 6 other cell types or tissues"/>
</dbReference>
<evidence type="ECO:0000256" key="1">
    <source>
        <dbReference type="ARBA" id="ARBA00022443"/>
    </source>
</evidence>
<accession>H3AJJ8</accession>
<reference evidence="6" key="2">
    <citation type="submission" date="2025-08" db="UniProtKB">
        <authorList>
            <consortium name="Ensembl"/>
        </authorList>
    </citation>
    <scope>IDENTIFICATION</scope>
</reference>
<dbReference type="PROSITE" id="PS50002">
    <property type="entry name" value="SH3"/>
    <property type="match status" value="1"/>
</dbReference>
<dbReference type="SUPFAM" id="SSF48065">
    <property type="entry name" value="DBL homology domain (DH-domain)"/>
    <property type="match status" value="1"/>
</dbReference>
<keyword evidence="2" id="KW-0344">Guanine-nucleotide releasing factor</keyword>
<dbReference type="EMBL" id="AFYH01105149">
    <property type="status" value="NOT_ANNOTATED_CDS"/>
    <property type="molecule type" value="Genomic_DNA"/>
</dbReference>
<dbReference type="EMBL" id="AFYH01105150">
    <property type="status" value="NOT_ANNOTATED_CDS"/>
    <property type="molecule type" value="Genomic_DNA"/>
</dbReference>
<dbReference type="Gene3D" id="2.30.30.40">
    <property type="entry name" value="SH3 Domains"/>
    <property type="match status" value="1"/>
</dbReference>
<dbReference type="PANTHER" id="PTHR12845:SF7">
    <property type="entry name" value="RHO GUANINE NUCLEOTIDE EXCHANGE FACTOR 15"/>
    <property type="match status" value="1"/>
</dbReference>
<dbReference type="Ensembl" id="ENSLACT00000009895.1">
    <property type="protein sequence ID" value="ENSLACP00000009819.1"/>
    <property type="gene ID" value="ENSLACG00000008659.1"/>
</dbReference>
<evidence type="ECO:0000313" key="7">
    <source>
        <dbReference type="Proteomes" id="UP000008672"/>
    </source>
</evidence>
<feature type="domain" description="DH" evidence="5">
    <location>
        <begin position="96"/>
        <end position="280"/>
    </location>
</feature>
<evidence type="ECO:0000256" key="3">
    <source>
        <dbReference type="PROSITE-ProRule" id="PRU00192"/>
    </source>
</evidence>
<reference evidence="6" key="3">
    <citation type="submission" date="2025-09" db="UniProtKB">
        <authorList>
            <consortium name="Ensembl"/>
        </authorList>
    </citation>
    <scope>IDENTIFICATION</scope>
</reference>
<evidence type="ECO:0000313" key="6">
    <source>
        <dbReference type="Ensembl" id="ENSLACP00000009819.1"/>
    </source>
</evidence>
<dbReference type="FunCoup" id="H3AJJ8">
    <property type="interactions" value="249"/>
</dbReference>
<dbReference type="Proteomes" id="UP000008672">
    <property type="component" value="Unassembled WGS sequence"/>
</dbReference>
<sequence length="519" mass="60331">SHYSHLCNPPPRAEPLYQTYRQTVISKEIKRQTISRNISKTSYDYVYDWSPQYPERAGTSPAQGRRSAAHQSTLWQDLPVVRESGILEQISAEERKLQESMFEVLTSEASYQRSLNVLMEHFMNSKELEETMIIREKKILFSNITKVKEVSERFLKDLKERMDEGLLISDVCDLIHFYGQHHFQAYVDYVRNQVYQEKTYSFLMEKNIQFATVISRLQELPQCQRLPFMSFLLLPFQRITRIKMLTENILKRTEVGSTREQNASKALASISKIIEECNREVGKMKQMEELIHIGKKLEFDKLKAIPIISQVRHLEKQGELSEIVHRGTLFSLKPKFTPLYLFLFNDLLLITIRKSGRSDRYVVADHAHRSLVQVQSYAQCAQGSAMENCFYLTLLENHQGKTSERLLKAPTHWIAEKVGGGGAFMLARVFHAYYCPQVQCVEPYTAKQADELSLEPTDIINIIRKTSEAGWCEGIRLSDGQKGWFPATYAEEITNEHVRRRNLRERYRVLQAASQLQKT</sequence>
<dbReference type="EMBL" id="AFYH01105152">
    <property type="status" value="NOT_ANNOTATED_CDS"/>
    <property type="molecule type" value="Genomic_DNA"/>
</dbReference>
<evidence type="ECO:0000259" key="5">
    <source>
        <dbReference type="PROSITE" id="PS50010"/>
    </source>
</evidence>
<keyword evidence="1 3" id="KW-0728">SH3 domain</keyword>
<dbReference type="SMART" id="SM00326">
    <property type="entry name" value="SH3"/>
    <property type="match status" value="1"/>
</dbReference>
<dbReference type="HOGENOM" id="CLU_012820_5_1_1"/>
<dbReference type="InterPro" id="IPR047271">
    <property type="entry name" value="Ephexin-like"/>
</dbReference>
<dbReference type="CDD" id="cd01221">
    <property type="entry name" value="PH_ephexin"/>
    <property type="match status" value="1"/>
</dbReference>
<dbReference type="AlphaFoldDB" id="H3AJJ8"/>
<dbReference type="Gene3D" id="2.30.29.30">
    <property type="entry name" value="Pleckstrin-homology domain (PH domain)/Phosphotyrosine-binding domain (PTB)"/>
    <property type="match status" value="1"/>
</dbReference>
<dbReference type="EMBL" id="AFYH01105148">
    <property type="status" value="NOT_ANNOTATED_CDS"/>
    <property type="molecule type" value="Genomic_DNA"/>
</dbReference>
<organism evidence="6 7">
    <name type="scientific">Latimeria chalumnae</name>
    <name type="common">Coelacanth</name>
    <dbReference type="NCBI Taxonomy" id="7897"/>
    <lineage>
        <taxon>Eukaryota</taxon>
        <taxon>Metazoa</taxon>
        <taxon>Chordata</taxon>
        <taxon>Craniata</taxon>
        <taxon>Vertebrata</taxon>
        <taxon>Euteleostomi</taxon>
        <taxon>Coelacanthiformes</taxon>
        <taxon>Coelacanthidae</taxon>
        <taxon>Latimeria</taxon>
    </lineage>
</organism>
<evidence type="ECO:0000256" key="2">
    <source>
        <dbReference type="ARBA" id="ARBA00022658"/>
    </source>
</evidence>
<dbReference type="Pfam" id="PF00018">
    <property type="entry name" value="SH3_1"/>
    <property type="match status" value="1"/>
</dbReference>
<dbReference type="Pfam" id="PF00621">
    <property type="entry name" value="RhoGEF"/>
    <property type="match status" value="1"/>
</dbReference>
<dbReference type="Gene3D" id="1.20.900.10">
    <property type="entry name" value="Dbl homology (DH) domain"/>
    <property type="match status" value="1"/>
</dbReference>
<dbReference type="InterPro" id="IPR035899">
    <property type="entry name" value="DBL_dom_sf"/>
</dbReference>
<evidence type="ECO:0000259" key="4">
    <source>
        <dbReference type="PROSITE" id="PS50002"/>
    </source>
</evidence>
<reference evidence="7" key="1">
    <citation type="submission" date="2011-08" db="EMBL/GenBank/DDBJ databases">
        <title>The draft genome of Latimeria chalumnae.</title>
        <authorList>
            <person name="Di Palma F."/>
            <person name="Alfoldi J."/>
            <person name="Johnson J."/>
            <person name="Berlin A."/>
            <person name="Gnerre S."/>
            <person name="Jaffe D."/>
            <person name="MacCallum I."/>
            <person name="Young S."/>
            <person name="Walker B.J."/>
            <person name="Lander E."/>
            <person name="Lindblad-Toh K."/>
        </authorList>
    </citation>
    <scope>NUCLEOTIDE SEQUENCE [LARGE SCALE GENOMIC DNA]</scope>
    <source>
        <strain evidence="7">Wild caught</strain>
    </source>
</reference>
<dbReference type="SUPFAM" id="SSF50729">
    <property type="entry name" value="PH domain-like"/>
    <property type="match status" value="1"/>
</dbReference>
<dbReference type="PROSITE" id="PS50010">
    <property type="entry name" value="DH_2"/>
    <property type="match status" value="1"/>
</dbReference>
<dbReference type="InterPro" id="IPR011993">
    <property type="entry name" value="PH-like_dom_sf"/>
</dbReference>
<feature type="domain" description="SH3" evidence="4">
    <location>
        <begin position="433"/>
        <end position="495"/>
    </location>
</feature>
<dbReference type="OMA" id="ELMHIAN"/>
<dbReference type="InParanoid" id="H3AJJ8"/>
<proteinExistence type="predicted"/>
<dbReference type="InterPro" id="IPR047270">
    <property type="entry name" value="PH_ephexin"/>
</dbReference>
<dbReference type="EMBL" id="AFYH01105151">
    <property type="status" value="NOT_ANNOTATED_CDS"/>
    <property type="molecule type" value="Genomic_DNA"/>
</dbReference>
<dbReference type="CDD" id="cd11793">
    <property type="entry name" value="SH3_ephexin1_like"/>
    <property type="match status" value="1"/>
</dbReference>
<dbReference type="PANTHER" id="PTHR12845">
    <property type="entry name" value="GUANINE NUCLEOTIDE EXCHANGE FACTOR"/>
    <property type="match status" value="1"/>
</dbReference>
<dbReference type="CDD" id="cd00160">
    <property type="entry name" value="RhoGEF"/>
    <property type="match status" value="1"/>
</dbReference>
<dbReference type="InterPro" id="IPR000219">
    <property type="entry name" value="DH_dom"/>
</dbReference>
<dbReference type="STRING" id="7897.ENSLACP00000009819"/>